<dbReference type="Proteomes" id="UP000305760">
    <property type="component" value="Unassembled WGS sequence"/>
</dbReference>
<dbReference type="OrthoDB" id="626010at2"/>
<protein>
    <recommendedName>
        <fullName evidence="4">OmpR/PhoB-type domain-containing protein</fullName>
    </recommendedName>
</protein>
<name>A0A5C4RP32_9GAMM</name>
<evidence type="ECO:0000256" key="2">
    <source>
        <dbReference type="ARBA" id="ARBA00023125"/>
    </source>
</evidence>
<dbReference type="SMART" id="SM00862">
    <property type="entry name" value="Trans_reg_C"/>
    <property type="match status" value="1"/>
</dbReference>
<dbReference type="CDD" id="cd00383">
    <property type="entry name" value="trans_reg_C"/>
    <property type="match status" value="1"/>
</dbReference>
<evidence type="ECO:0000256" key="1">
    <source>
        <dbReference type="ARBA" id="ARBA00009820"/>
    </source>
</evidence>
<keyword evidence="2 3" id="KW-0238">DNA-binding</keyword>
<evidence type="ECO:0000313" key="5">
    <source>
        <dbReference type="EMBL" id="TNJ32694.1"/>
    </source>
</evidence>
<organism evidence="5 6">
    <name type="scientific">Arenimonas terrae</name>
    <dbReference type="NCBI Taxonomy" id="2546226"/>
    <lineage>
        <taxon>Bacteria</taxon>
        <taxon>Pseudomonadati</taxon>
        <taxon>Pseudomonadota</taxon>
        <taxon>Gammaproteobacteria</taxon>
        <taxon>Lysobacterales</taxon>
        <taxon>Lysobacteraceae</taxon>
        <taxon>Arenimonas</taxon>
    </lineage>
</organism>
<dbReference type="Gene3D" id="2.120.10.30">
    <property type="entry name" value="TolB, C-terminal domain"/>
    <property type="match status" value="2"/>
</dbReference>
<dbReference type="InterPro" id="IPR036388">
    <property type="entry name" value="WH-like_DNA-bd_sf"/>
</dbReference>
<dbReference type="GO" id="GO:0003677">
    <property type="term" value="F:DNA binding"/>
    <property type="evidence" value="ECO:0007669"/>
    <property type="project" value="UniProtKB-UniRule"/>
</dbReference>
<dbReference type="PANTHER" id="PTHR36842:SF1">
    <property type="entry name" value="PROTEIN TOLB"/>
    <property type="match status" value="1"/>
</dbReference>
<dbReference type="SUPFAM" id="SSF82171">
    <property type="entry name" value="DPP6 N-terminal domain-like"/>
    <property type="match status" value="2"/>
</dbReference>
<evidence type="ECO:0000259" key="4">
    <source>
        <dbReference type="PROSITE" id="PS51755"/>
    </source>
</evidence>
<comment type="caution">
    <text evidence="5">The sequence shown here is derived from an EMBL/GenBank/DDBJ whole genome shotgun (WGS) entry which is preliminary data.</text>
</comment>
<dbReference type="SUPFAM" id="SSF46894">
    <property type="entry name" value="C-terminal effector domain of the bipartite response regulators"/>
    <property type="match status" value="1"/>
</dbReference>
<dbReference type="PROSITE" id="PS51755">
    <property type="entry name" value="OMPR_PHOB"/>
    <property type="match status" value="1"/>
</dbReference>
<accession>A0A5C4RP32</accession>
<dbReference type="InterPro" id="IPR011042">
    <property type="entry name" value="6-blade_b-propeller_TolB-like"/>
</dbReference>
<comment type="similarity">
    <text evidence="1">Belongs to the TolB family.</text>
</comment>
<dbReference type="GO" id="GO:0000160">
    <property type="term" value="P:phosphorelay signal transduction system"/>
    <property type="evidence" value="ECO:0007669"/>
    <property type="project" value="InterPro"/>
</dbReference>
<dbReference type="SUPFAM" id="SSF69304">
    <property type="entry name" value="Tricorn protease N-terminal domain"/>
    <property type="match status" value="1"/>
</dbReference>
<dbReference type="InterPro" id="IPR016032">
    <property type="entry name" value="Sig_transdc_resp-reg_C-effctor"/>
</dbReference>
<sequence>MRAPHPNTPEPPSPRLRVGDFVADLPARELRRADGGDTHKMTVKTQGVLVALALQPGQVVTREELMDRVWPNTFPTGDVLTQAITALRRAFADSADAPRYVETIAKSGYRLLAPVEWLPEPPAAATAAAAAGLPASPAPARRRTARIAALVAALAAAAAFVGWRWPSPPPPDGRAAPHAAAAAPAAESTVIAASPDSEVMPRLSPDGSQVVYARAPTDSNRSRLYVQSAMYVEPKALTTPGPEEFDAVPVWSPDGRQIAFQRRDAKECRTMVMPASGGEPRRVGRCSLNVILFHDWLPDGSGLITGGLRVAKVPGNLFVLPLDTGEWRPLDYVVDGRQMDIEPRVSPDGQWIAFRRGLGPADLWRVPMAGGTPERLTRINREIWGLDWTPDGRALIFASADGSQPGLYRLELDTRTVTRLGVAPAAFPDVAARAGVVAYEIPRVRRNLAEFDLAHPEGPETVQLASSGNEWAAASDAEGRQLAFYSDRSGRDAVWLATRDPQTGAFGEPQQVDGLVPADRFPPGWSPDGSHLVVAGEGRGGAGLHEIERSSRRSHRLVLSHDPEPDYGSYLGPDRLLVGSRDGDARDRLSLYTRRGPDAPWTFAHSRDQIGFARADPRRNRVLVTDTQRNGLFALAPDLSGELVTVVPELPTALGYRGWDLRGDRLWVLVIRNATQMEAMPVDLGTVPAPDGKPPMHRYVPLDANGLSFLMAIGRDEDHLLLGQSTDAGHDIGLLPLEPSR</sequence>
<dbReference type="RefSeq" id="WP_139450277.1">
    <property type="nucleotide sequence ID" value="NZ_SMDR01000005.1"/>
</dbReference>
<dbReference type="Gene3D" id="1.10.10.10">
    <property type="entry name" value="Winged helix-like DNA-binding domain superfamily/Winged helix DNA-binding domain"/>
    <property type="match status" value="1"/>
</dbReference>
<dbReference type="PANTHER" id="PTHR36842">
    <property type="entry name" value="PROTEIN TOLB HOMOLOG"/>
    <property type="match status" value="1"/>
</dbReference>
<reference evidence="5 6" key="1">
    <citation type="submission" date="2019-03" db="EMBL/GenBank/DDBJ databases">
        <title>Arenimonas daejeonensis sp. nov., isolated from compost.</title>
        <authorList>
            <person name="Jeon C.O."/>
        </authorList>
    </citation>
    <scope>NUCLEOTIDE SEQUENCE [LARGE SCALE GENOMIC DNA]</scope>
    <source>
        <strain evidence="5 6">R29</strain>
    </source>
</reference>
<dbReference type="InterPro" id="IPR001867">
    <property type="entry name" value="OmpR/PhoB-type_DNA-bd"/>
</dbReference>
<evidence type="ECO:0000256" key="3">
    <source>
        <dbReference type="PROSITE-ProRule" id="PRU01091"/>
    </source>
</evidence>
<dbReference type="GO" id="GO:0006355">
    <property type="term" value="P:regulation of DNA-templated transcription"/>
    <property type="evidence" value="ECO:0007669"/>
    <property type="project" value="InterPro"/>
</dbReference>
<dbReference type="EMBL" id="SMDR01000005">
    <property type="protein sequence ID" value="TNJ32694.1"/>
    <property type="molecule type" value="Genomic_DNA"/>
</dbReference>
<keyword evidence="6" id="KW-1185">Reference proteome</keyword>
<evidence type="ECO:0000313" key="6">
    <source>
        <dbReference type="Proteomes" id="UP000305760"/>
    </source>
</evidence>
<proteinExistence type="inferred from homology"/>
<gene>
    <name evidence="5" type="ORF">E1B00_14945</name>
</gene>
<dbReference type="Pfam" id="PF07676">
    <property type="entry name" value="PD40"/>
    <property type="match status" value="3"/>
</dbReference>
<dbReference type="AlphaFoldDB" id="A0A5C4RP32"/>
<feature type="DNA-binding region" description="OmpR/PhoB-type" evidence="3">
    <location>
        <begin position="13"/>
        <end position="113"/>
    </location>
</feature>
<dbReference type="Pfam" id="PF00486">
    <property type="entry name" value="Trans_reg_C"/>
    <property type="match status" value="1"/>
</dbReference>
<feature type="domain" description="OmpR/PhoB-type" evidence="4">
    <location>
        <begin position="13"/>
        <end position="113"/>
    </location>
</feature>
<dbReference type="InterPro" id="IPR011659">
    <property type="entry name" value="WD40"/>
</dbReference>